<accession>V8G6N9</accession>
<dbReference type="SUPFAM" id="SSF51735">
    <property type="entry name" value="NAD(P)-binding Rossmann-fold domains"/>
    <property type="match status" value="1"/>
</dbReference>
<evidence type="ECO:0000256" key="3">
    <source>
        <dbReference type="PIRSR" id="PIRSR000103-1"/>
    </source>
</evidence>
<feature type="domain" description="3-hydroxyisobutyrate dehydrogenase-like NAD-binding" evidence="5">
    <location>
        <begin position="164"/>
        <end position="283"/>
    </location>
</feature>
<sequence>MKVGVIGLGNMGLGMASHLQSKQVEVMGLDVSVTAQQRAKEKGIQIATSLDEIVNQNDYLILSLPKAGDVETVCLGAEGILSLARGKIYIIDTSTSTAEVSQKISRQAEEKSIAFIDAPVTGGPLGASSGTMTMFIGASDANFNAVLPLLKLMSAEQILVGEVGAGNIVKIANNLLVAMHLLTMSEAVHMAEKAGIKPEKLILGVNKGSGRSAVSQVNYEKWILNNAFDSGFTMGLMRKDVQLAKDLLTQLNLDLPVSNAAVSQWELSKNYLEDRQDFNKIVTLNSMMNKDKK</sequence>
<dbReference type="InterPro" id="IPR015815">
    <property type="entry name" value="HIBADH-related"/>
</dbReference>
<dbReference type="PANTHER" id="PTHR22981">
    <property type="entry name" value="3-HYDROXYISOBUTYRATE DEHYDROGENASE-RELATED"/>
    <property type="match status" value="1"/>
</dbReference>
<dbReference type="Gene3D" id="1.10.1040.10">
    <property type="entry name" value="N-(1-d-carboxylethyl)-l-norvaline Dehydrogenase, domain 2"/>
    <property type="match status" value="1"/>
</dbReference>
<reference evidence="6 7" key="1">
    <citation type="submission" date="2013-11" db="EMBL/GenBank/DDBJ databases">
        <title>Genomic analysis of Pelistega sp. HM-7.</title>
        <authorList>
            <person name="Kumbhare S.V."/>
            <person name="Shetty S.A."/>
            <person name="Sharma O."/>
            <person name="Dhotre D.P."/>
        </authorList>
    </citation>
    <scope>NUCLEOTIDE SEQUENCE [LARGE SCALE GENOMIC DNA]</scope>
    <source>
        <strain evidence="6 7">HM-7</strain>
    </source>
</reference>
<proteinExistence type="predicted"/>
<dbReference type="OrthoDB" id="9777604at2"/>
<gene>
    <name evidence="6" type="ORF">V757_05485</name>
</gene>
<keyword evidence="1" id="KW-0560">Oxidoreductase</keyword>
<dbReference type="PANTHER" id="PTHR22981:SF7">
    <property type="entry name" value="3-HYDROXYISOBUTYRATE DEHYDROGENASE, MITOCHONDRIAL"/>
    <property type="match status" value="1"/>
</dbReference>
<dbReference type="InterPro" id="IPR008927">
    <property type="entry name" value="6-PGluconate_DH-like_C_sf"/>
</dbReference>
<dbReference type="RefSeq" id="WP_023950565.1">
    <property type="nucleotide sequence ID" value="NZ_AYSV01000072.1"/>
</dbReference>
<dbReference type="Proteomes" id="UP000018766">
    <property type="component" value="Unassembled WGS sequence"/>
</dbReference>
<feature type="domain" description="6-phosphogluconate dehydrogenase NADP-binding" evidence="4">
    <location>
        <begin position="2"/>
        <end position="160"/>
    </location>
</feature>
<dbReference type="InterPro" id="IPR029154">
    <property type="entry name" value="HIBADH-like_NADP-bd"/>
</dbReference>
<comment type="caution">
    <text evidence="6">The sequence shown here is derived from an EMBL/GenBank/DDBJ whole genome shotgun (WGS) entry which is preliminary data.</text>
</comment>
<keyword evidence="2" id="KW-0520">NAD</keyword>
<dbReference type="PATRIC" id="fig|1414851.3.peg.1109"/>
<dbReference type="InterPro" id="IPR036291">
    <property type="entry name" value="NAD(P)-bd_dom_sf"/>
</dbReference>
<dbReference type="EMBL" id="AYSV01000072">
    <property type="protein sequence ID" value="ETD72204.1"/>
    <property type="molecule type" value="Genomic_DNA"/>
</dbReference>
<keyword evidence="7" id="KW-1185">Reference proteome</keyword>
<evidence type="ECO:0000259" key="5">
    <source>
        <dbReference type="Pfam" id="PF14833"/>
    </source>
</evidence>
<dbReference type="Pfam" id="PF14833">
    <property type="entry name" value="NAD_binding_11"/>
    <property type="match status" value="1"/>
</dbReference>
<dbReference type="GO" id="GO:0050661">
    <property type="term" value="F:NADP binding"/>
    <property type="evidence" value="ECO:0007669"/>
    <property type="project" value="InterPro"/>
</dbReference>
<evidence type="ECO:0000256" key="2">
    <source>
        <dbReference type="ARBA" id="ARBA00023027"/>
    </source>
</evidence>
<dbReference type="Gene3D" id="3.40.50.720">
    <property type="entry name" value="NAD(P)-binding Rossmann-like Domain"/>
    <property type="match status" value="1"/>
</dbReference>
<name>V8G6N9_9BURK</name>
<feature type="active site" evidence="3">
    <location>
        <position position="170"/>
    </location>
</feature>
<protein>
    <submittedName>
        <fullName evidence="6">3-hydroxyisobutyrate dehydrogenase</fullName>
    </submittedName>
</protein>
<dbReference type="PROSITE" id="PS00895">
    <property type="entry name" value="3_HYDROXYISOBUT_DH"/>
    <property type="match status" value="1"/>
</dbReference>
<evidence type="ECO:0000313" key="6">
    <source>
        <dbReference type="EMBL" id="ETD72204.1"/>
    </source>
</evidence>
<dbReference type="SUPFAM" id="SSF48179">
    <property type="entry name" value="6-phosphogluconate dehydrogenase C-terminal domain-like"/>
    <property type="match status" value="1"/>
</dbReference>
<dbReference type="Pfam" id="PF03446">
    <property type="entry name" value="NAD_binding_2"/>
    <property type="match status" value="1"/>
</dbReference>
<dbReference type="InterPro" id="IPR013328">
    <property type="entry name" value="6PGD_dom2"/>
</dbReference>
<dbReference type="InterPro" id="IPR006115">
    <property type="entry name" value="6PGDH_NADP-bd"/>
</dbReference>
<evidence type="ECO:0000256" key="1">
    <source>
        <dbReference type="ARBA" id="ARBA00023002"/>
    </source>
</evidence>
<dbReference type="GO" id="GO:0016616">
    <property type="term" value="F:oxidoreductase activity, acting on the CH-OH group of donors, NAD or NADP as acceptor"/>
    <property type="evidence" value="ECO:0007669"/>
    <property type="project" value="TreeGrafter"/>
</dbReference>
<dbReference type="AlphaFoldDB" id="V8G6N9"/>
<dbReference type="InterPro" id="IPR002204">
    <property type="entry name" value="3-OH-isobutyrate_DH-rel_CS"/>
</dbReference>
<evidence type="ECO:0000313" key="7">
    <source>
        <dbReference type="Proteomes" id="UP000018766"/>
    </source>
</evidence>
<organism evidence="6 7">
    <name type="scientific">Pelistega indica</name>
    <dbReference type="NCBI Taxonomy" id="1414851"/>
    <lineage>
        <taxon>Bacteria</taxon>
        <taxon>Pseudomonadati</taxon>
        <taxon>Pseudomonadota</taxon>
        <taxon>Betaproteobacteria</taxon>
        <taxon>Burkholderiales</taxon>
        <taxon>Alcaligenaceae</taxon>
        <taxon>Pelistega</taxon>
    </lineage>
</organism>
<dbReference type="GO" id="GO:0051287">
    <property type="term" value="F:NAD binding"/>
    <property type="evidence" value="ECO:0007669"/>
    <property type="project" value="InterPro"/>
</dbReference>
<evidence type="ECO:0000259" key="4">
    <source>
        <dbReference type="Pfam" id="PF03446"/>
    </source>
</evidence>
<dbReference type="PIRSF" id="PIRSF000103">
    <property type="entry name" value="HIBADH"/>
    <property type="match status" value="1"/>
</dbReference>
<dbReference type="GO" id="GO:0016054">
    <property type="term" value="P:organic acid catabolic process"/>
    <property type="evidence" value="ECO:0007669"/>
    <property type="project" value="UniProtKB-ARBA"/>
</dbReference>